<gene>
    <name evidence="2" type="ORF">E8E12_010216</name>
</gene>
<organism evidence="2 3">
    <name type="scientific">Didymella heteroderae</name>
    <dbReference type="NCBI Taxonomy" id="1769908"/>
    <lineage>
        <taxon>Eukaryota</taxon>
        <taxon>Fungi</taxon>
        <taxon>Dikarya</taxon>
        <taxon>Ascomycota</taxon>
        <taxon>Pezizomycotina</taxon>
        <taxon>Dothideomycetes</taxon>
        <taxon>Pleosporomycetidae</taxon>
        <taxon>Pleosporales</taxon>
        <taxon>Pleosporineae</taxon>
        <taxon>Didymellaceae</taxon>
        <taxon>Didymella</taxon>
    </lineage>
</organism>
<feature type="region of interest" description="Disordered" evidence="1">
    <location>
        <begin position="135"/>
        <end position="163"/>
    </location>
</feature>
<feature type="region of interest" description="Disordered" evidence="1">
    <location>
        <begin position="376"/>
        <end position="403"/>
    </location>
</feature>
<dbReference type="OrthoDB" id="3793256at2759"/>
<protein>
    <submittedName>
        <fullName evidence="2">Uncharacterized protein</fullName>
    </submittedName>
</protein>
<proteinExistence type="predicted"/>
<evidence type="ECO:0000313" key="3">
    <source>
        <dbReference type="Proteomes" id="UP000758155"/>
    </source>
</evidence>
<feature type="compositionally biased region" description="Polar residues" evidence="1">
    <location>
        <begin position="379"/>
        <end position="397"/>
    </location>
</feature>
<evidence type="ECO:0000256" key="1">
    <source>
        <dbReference type="SAM" id="MobiDB-lite"/>
    </source>
</evidence>
<sequence>MKQIDRKYTFEHLLDDNGERQAFGHQYGEEGAEERGVIEDLTSRRSGSVPPFIRGDACNEDCHENLYLSSDYNPVVVPRAIARLNKNSAKAHQRTPRTPADGDLVANLIHKITRLKTQRDDAESSDVSSSMFAGLRGGAGDDNGDQFRARHSENSNNAQDTETSELLELEQEIERLNLLMAKAQKLPQGDQTNSDILAQLQRMINQLEAERDAAQNAKTGSETDQLGSWSDKRGAKPNLRGGAEEEQHMTLHKRFDRLALAFDWDLADHPAPRIPPRNPARMMAKQRAVGSVPASSDSRSKGDPELIEPIAKVQKLDRSICCLESLILAQAENPRLNVKHASYGTLALVRKLESLVDVRAKLYDKALLLADRKDAASSPAPSTLTNASASHTASPHTTEARLSGGGDAPYRILDCQDWTWKQPNWLFDNRSPLEKIHLMRERYYWLRRQKPIDHELAEIDRDLERLEE</sequence>
<dbReference type="EMBL" id="SWKV01000005">
    <property type="protein sequence ID" value="KAF3046008.1"/>
    <property type="molecule type" value="Genomic_DNA"/>
</dbReference>
<reference evidence="2" key="1">
    <citation type="submission" date="2019-04" db="EMBL/GenBank/DDBJ databases">
        <title>Sequencing of skin fungus with MAO and IRED activity.</title>
        <authorList>
            <person name="Marsaioli A.J."/>
            <person name="Bonatto J.M.C."/>
            <person name="Reis Junior O."/>
        </authorList>
    </citation>
    <scope>NUCLEOTIDE SEQUENCE</scope>
    <source>
        <strain evidence="2">28M1</strain>
    </source>
</reference>
<accession>A0A9P5C542</accession>
<feature type="region of interest" description="Disordered" evidence="1">
    <location>
        <begin position="211"/>
        <end position="241"/>
    </location>
</feature>
<dbReference type="Proteomes" id="UP000758155">
    <property type="component" value="Unassembled WGS sequence"/>
</dbReference>
<comment type="caution">
    <text evidence="2">The sequence shown here is derived from an EMBL/GenBank/DDBJ whole genome shotgun (WGS) entry which is preliminary data.</text>
</comment>
<name>A0A9P5C542_9PLEO</name>
<dbReference type="AlphaFoldDB" id="A0A9P5C542"/>
<feature type="compositionally biased region" description="Polar residues" evidence="1">
    <location>
        <begin position="216"/>
        <end position="228"/>
    </location>
</feature>
<evidence type="ECO:0000313" key="2">
    <source>
        <dbReference type="EMBL" id="KAF3046008.1"/>
    </source>
</evidence>
<keyword evidence="3" id="KW-1185">Reference proteome</keyword>